<feature type="region of interest" description="Disordered" evidence="1">
    <location>
        <begin position="530"/>
        <end position="557"/>
    </location>
</feature>
<feature type="compositionally biased region" description="Low complexity" evidence="1">
    <location>
        <begin position="539"/>
        <end position="552"/>
    </location>
</feature>
<comment type="caution">
    <text evidence="4">The sequence shown here is derived from an EMBL/GenBank/DDBJ whole genome shotgun (WGS) entry which is preliminary data.</text>
</comment>
<dbReference type="Proteomes" id="UP001500466">
    <property type="component" value="Unassembled WGS sequence"/>
</dbReference>
<evidence type="ECO:0000256" key="2">
    <source>
        <dbReference type="SAM" id="Phobius"/>
    </source>
</evidence>
<evidence type="ECO:0008006" key="6">
    <source>
        <dbReference type="Google" id="ProtNLM"/>
    </source>
</evidence>
<sequence length="600" mass="59570">MIKVRKRAAAALGAVTLVGTAGLVALSPAASAAAVSYHIKCPVGIPGIPDADGTQDITFTMPAAKVKPGQTATIGVTMGPSPIALNMGPLDVDVSVAFDLKASGGSSADVALQGEGGKKLTITPNQPLQVPPFNATMTVPADATGDITLTPKKFTITAMGSINIVCTPDGDIPSLGTLPVDAAGPSVAVTPGTQEPGKDITLAGANWPAGTPTVELCKGTDCSADRFSAKSPVVGADGKLSGTATLKADVADGDYTVKVTVGDASESAPLTVKKPQAATPAITLSPTSGQVGTEVTVNGTGFPAGAVSVSGLAGTAASSDAAVNATAAADGTFAAKFKVTDANTTKIKAAGVQSSSAEAAFEVKAPVKDPNGKLVAVQYSCLTADSPIESAKGPFEATRKVLITLPSAADPNEKVDISATFENDVVGDMPNIPVQVKLHITPEIDVKVTDDAGKTGLLTLKADSPPDFDLVPGQPMKAGPFKSSFTVPGGGVFSFTPGELRIATVAMGATTHTVCTLKNTPEVSATLTAVGERGELPQTTGGSSSGSTAGSSGATGGDLAKTGSGGSAIDAFALAAGTAVLAAVGVLLLVPYRRRLRTRA</sequence>
<keyword evidence="2" id="KW-0812">Transmembrane</keyword>
<organism evidence="4 5">
    <name type="scientific">Yinghuangia aomiensis</name>
    <dbReference type="NCBI Taxonomy" id="676205"/>
    <lineage>
        <taxon>Bacteria</taxon>
        <taxon>Bacillati</taxon>
        <taxon>Actinomycetota</taxon>
        <taxon>Actinomycetes</taxon>
        <taxon>Kitasatosporales</taxon>
        <taxon>Streptomycetaceae</taxon>
        <taxon>Yinghuangia</taxon>
    </lineage>
</organism>
<evidence type="ECO:0000313" key="4">
    <source>
        <dbReference type="EMBL" id="GAA4964263.1"/>
    </source>
</evidence>
<feature type="chain" id="PRO_5047477405" description="IPT/TIG domain-containing protein" evidence="3">
    <location>
        <begin position="33"/>
        <end position="600"/>
    </location>
</feature>
<keyword evidence="2" id="KW-0472">Membrane</keyword>
<feature type="transmembrane region" description="Helical" evidence="2">
    <location>
        <begin position="571"/>
        <end position="590"/>
    </location>
</feature>
<dbReference type="Gene3D" id="2.60.120.430">
    <property type="entry name" value="Galactose-binding lectin"/>
    <property type="match status" value="1"/>
</dbReference>
<evidence type="ECO:0000313" key="5">
    <source>
        <dbReference type="Proteomes" id="UP001500466"/>
    </source>
</evidence>
<reference evidence="5" key="1">
    <citation type="journal article" date="2019" name="Int. J. Syst. Evol. Microbiol.">
        <title>The Global Catalogue of Microorganisms (GCM) 10K type strain sequencing project: providing services to taxonomists for standard genome sequencing and annotation.</title>
        <authorList>
            <consortium name="The Broad Institute Genomics Platform"/>
            <consortium name="The Broad Institute Genome Sequencing Center for Infectious Disease"/>
            <person name="Wu L."/>
            <person name="Ma J."/>
        </authorList>
    </citation>
    <scope>NUCLEOTIDE SEQUENCE [LARGE SCALE GENOMIC DNA]</scope>
    <source>
        <strain evidence="5">JCM 17986</strain>
    </source>
</reference>
<evidence type="ECO:0000256" key="1">
    <source>
        <dbReference type="SAM" id="MobiDB-lite"/>
    </source>
</evidence>
<keyword evidence="5" id="KW-1185">Reference proteome</keyword>
<dbReference type="EMBL" id="BAABHS010000009">
    <property type="protein sequence ID" value="GAA4964263.1"/>
    <property type="molecule type" value="Genomic_DNA"/>
</dbReference>
<feature type="signal peptide" evidence="3">
    <location>
        <begin position="1"/>
        <end position="32"/>
    </location>
</feature>
<dbReference type="RefSeq" id="WP_345675980.1">
    <property type="nucleotide sequence ID" value="NZ_BAABHS010000009.1"/>
</dbReference>
<evidence type="ECO:0000256" key="3">
    <source>
        <dbReference type="SAM" id="SignalP"/>
    </source>
</evidence>
<gene>
    <name evidence="4" type="ORF">GCM10023205_30410</name>
</gene>
<accession>A0ABP9H8T0</accession>
<proteinExistence type="predicted"/>
<protein>
    <recommendedName>
        <fullName evidence="6">IPT/TIG domain-containing protein</fullName>
    </recommendedName>
</protein>
<name>A0ABP9H8T0_9ACTN</name>
<keyword evidence="2" id="KW-1133">Transmembrane helix</keyword>
<keyword evidence="3" id="KW-0732">Signal</keyword>